<feature type="region of interest" description="Disordered" evidence="1">
    <location>
        <begin position="1"/>
        <end position="76"/>
    </location>
</feature>
<proteinExistence type="predicted"/>
<organism evidence="2">
    <name type="scientific">uncultured Gemmatimonadaceae bacterium</name>
    <dbReference type="NCBI Taxonomy" id="246130"/>
    <lineage>
        <taxon>Bacteria</taxon>
        <taxon>Pseudomonadati</taxon>
        <taxon>Gemmatimonadota</taxon>
        <taxon>Gemmatimonadia</taxon>
        <taxon>Gemmatimonadales</taxon>
        <taxon>Gemmatimonadaceae</taxon>
        <taxon>environmental samples</taxon>
    </lineage>
</organism>
<protein>
    <recommendedName>
        <fullName evidence="3">DUF883 domain-containing protein</fullName>
    </recommendedName>
</protein>
<gene>
    <name evidence="2" type="ORF">AVDCRST_MAG40-647</name>
</gene>
<dbReference type="AlphaFoldDB" id="A0A6J4KH53"/>
<feature type="compositionally biased region" description="Low complexity" evidence="1">
    <location>
        <begin position="7"/>
        <end position="26"/>
    </location>
</feature>
<evidence type="ECO:0000256" key="1">
    <source>
        <dbReference type="SAM" id="MobiDB-lite"/>
    </source>
</evidence>
<dbReference type="EMBL" id="CADCTX010000187">
    <property type="protein sequence ID" value="CAA9305599.1"/>
    <property type="molecule type" value="Genomic_DNA"/>
</dbReference>
<accession>A0A6J4KH53</accession>
<feature type="compositionally biased region" description="Gly residues" evidence="1">
    <location>
        <begin position="44"/>
        <end position="56"/>
    </location>
</feature>
<reference evidence="2" key="1">
    <citation type="submission" date="2020-02" db="EMBL/GenBank/DDBJ databases">
        <authorList>
            <person name="Meier V. D."/>
        </authorList>
    </citation>
    <scope>NUCLEOTIDE SEQUENCE</scope>
    <source>
        <strain evidence="2">AVDCRST_MAG40</strain>
    </source>
</reference>
<dbReference type="Gene3D" id="6.10.140.1430">
    <property type="match status" value="1"/>
</dbReference>
<sequence>MERNDDLTNTTGSLGNSSTSPNFGSAGSVGSGSGMSAGASDVGSGMGSGMGSGAGSSGSSAGRAQSAKDAATEKLGQAREVAADKFGQAKTAVSSGLSTAKDKASTLNASLADKLEAGANKLRQNATASGSPYAPSVGIDGAAALSSSGTSSDQMGQLGTRAADALQGTANFLREGDVKASIEQQVRTNPARTLLVALGVGYVLGKALRSNR</sequence>
<name>A0A6J4KH53_9BACT</name>
<evidence type="ECO:0008006" key="3">
    <source>
        <dbReference type="Google" id="ProtNLM"/>
    </source>
</evidence>
<evidence type="ECO:0000313" key="2">
    <source>
        <dbReference type="EMBL" id="CAA9305599.1"/>
    </source>
</evidence>